<proteinExistence type="predicted"/>
<dbReference type="InterPro" id="IPR024983">
    <property type="entry name" value="CHAT_dom"/>
</dbReference>
<evidence type="ECO:0000256" key="1">
    <source>
        <dbReference type="SAM" id="MobiDB-lite"/>
    </source>
</evidence>
<organism evidence="3 4">
    <name type="scientific">Microbacterium faecale</name>
    <dbReference type="NCBI Taxonomy" id="1804630"/>
    <lineage>
        <taxon>Bacteria</taxon>
        <taxon>Bacillati</taxon>
        <taxon>Actinomycetota</taxon>
        <taxon>Actinomycetes</taxon>
        <taxon>Micrococcales</taxon>
        <taxon>Microbacteriaceae</taxon>
        <taxon>Microbacterium</taxon>
    </lineage>
</organism>
<keyword evidence="4" id="KW-1185">Reference proteome</keyword>
<feature type="region of interest" description="Disordered" evidence="1">
    <location>
        <begin position="1"/>
        <end position="20"/>
    </location>
</feature>
<dbReference type="Pfam" id="PF12770">
    <property type="entry name" value="CHAT"/>
    <property type="match status" value="1"/>
</dbReference>
<dbReference type="Gene3D" id="1.25.40.10">
    <property type="entry name" value="Tetratricopeptide repeat domain"/>
    <property type="match status" value="1"/>
</dbReference>
<reference evidence="3" key="1">
    <citation type="journal article" date="2014" name="Int. J. Syst. Evol. Microbiol.">
        <title>Complete genome sequence of Corynebacterium casei LMG S-19264T (=DSM 44701T), isolated from a smear-ripened cheese.</title>
        <authorList>
            <consortium name="US DOE Joint Genome Institute (JGI-PGF)"/>
            <person name="Walter F."/>
            <person name="Albersmeier A."/>
            <person name="Kalinowski J."/>
            <person name="Ruckert C."/>
        </authorList>
    </citation>
    <scope>NUCLEOTIDE SEQUENCE</scope>
    <source>
        <strain evidence="3">CGMCC 1.15152</strain>
    </source>
</reference>
<gene>
    <name evidence="3" type="ORF">GCM10010915_28450</name>
</gene>
<reference evidence="3" key="2">
    <citation type="submission" date="2020-09" db="EMBL/GenBank/DDBJ databases">
        <authorList>
            <person name="Sun Q."/>
            <person name="Zhou Y."/>
        </authorList>
    </citation>
    <scope>NUCLEOTIDE SEQUENCE</scope>
    <source>
        <strain evidence="3">CGMCC 1.15152</strain>
    </source>
</reference>
<evidence type="ECO:0000313" key="4">
    <source>
        <dbReference type="Proteomes" id="UP000633205"/>
    </source>
</evidence>
<name>A0A916YHI0_9MICO</name>
<dbReference type="EMBL" id="BMHO01000002">
    <property type="protein sequence ID" value="GGD45476.1"/>
    <property type="molecule type" value="Genomic_DNA"/>
</dbReference>
<evidence type="ECO:0000259" key="2">
    <source>
        <dbReference type="Pfam" id="PF12770"/>
    </source>
</evidence>
<evidence type="ECO:0000313" key="3">
    <source>
        <dbReference type="EMBL" id="GGD45476.1"/>
    </source>
</evidence>
<dbReference type="AlphaFoldDB" id="A0A916YHI0"/>
<feature type="domain" description="CHAT" evidence="2">
    <location>
        <begin position="593"/>
        <end position="833"/>
    </location>
</feature>
<protein>
    <recommendedName>
        <fullName evidence="2">CHAT domain-containing protein</fullName>
    </recommendedName>
</protein>
<dbReference type="InterPro" id="IPR011990">
    <property type="entry name" value="TPR-like_helical_dom_sf"/>
</dbReference>
<dbReference type="Proteomes" id="UP000633205">
    <property type="component" value="Unassembled WGS sequence"/>
</dbReference>
<comment type="caution">
    <text evidence="3">The sequence shown here is derived from an EMBL/GenBank/DDBJ whole genome shotgun (WGS) entry which is preliminary data.</text>
</comment>
<sequence length="850" mass="91071">MEVTTPTTGAPRSDHEAKRTSLTAEVLHARGLEEGNRLHFARAERTFRLALARARSDDTRARVSGSLAYVVARRGAAAEAEALCREALALRELTAETRGIVLGQFGAVLLDAARLDEARAALDEAIEKLADLPELLGNVLLNRSVVAMRVHDTDLALKDLAAAASCYKATGDELGQAQATHNLGYVLHLAGDIVASLRLMAEARPVAAAASAVAQAVCDADRAEVLREAGATIEAERVLRDAARVFGAERMSQARAEAELQLSFSLLTHDRREARRVARAAAKRFRKLGSEAWAARADAVALRAALAGDDARTRAAAHDRAPGARRALRRFGYTSESRALAFATAAASSRMRQPPARLPARRHDDPLDVRLLAHEAHAARATARGDDAGARRHAAAGLAELSAWQSSFGSLDMLSSVAMHASGVLMEGVAGALRSRRPDTLFEWSERARHFTQQVTPVRPPPDAELAADLTELRVLRSELSGTDWFADRRVRELRYRIADRQWTNTPGSVGPRRASLDEVRSELDDDTAMLAFVYVANRLSCLAVNGRAAPVIVDLPWERIRAATKGIHTELEAAAVMSGSAARLVRASLDERLGQISRMLVEPALAAVGAARRVVITSPGELRRVPWMMLPELRGKVVTVSRSASRWFHARTREERAANPVPGFAVGPDVARGAEEAERGAAAWRAAAERREPGSGLTSVRMLSGDRAGTADVAALADDVDVLHVVAHGEHAAYAPMLSGLTLADGTLFGYDIDQIPRAPETVVLSACEVGRSSVRWGEEAVGMTRAWLHAGSRSVIASPVIVADDIACELLGVLHEGLAARLEPAEALAMATEETGLVTPFAAFGTGF</sequence>
<accession>A0A916YHI0</accession>
<dbReference type="SUPFAM" id="SSF48452">
    <property type="entry name" value="TPR-like"/>
    <property type="match status" value="1"/>
</dbReference>
<feature type="compositionally biased region" description="Polar residues" evidence="1">
    <location>
        <begin position="1"/>
        <end position="10"/>
    </location>
</feature>